<comment type="pathway">
    <text evidence="4 19">Cell wall biogenesis; peptidoglycan biosynthesis.</text>
</comment>
<keyword evidence="14 19" id="KW-0560">Oxidoreductase</keyword>
<dbReference type="InterPro" id="IPR036318">
    <property type="entry name" value="FAD-bd_PCMH-like_sf"/>
</dbReference>
<evidence type="ECO:0000256" key="11">
    <source>
        <dbReference type="ARBA" id="ARBA00022857"/>
    </source>
</evidence>
<evidence type="ECO:0000313" key="22">
    <source>
        <dbReference type="Proteomes" id="UP000011885"/>
    </source>
</evidence>
<keyword evidence="8 19" id="KW-0132">Cell division</keyword>
<dbReference type="Pfam" id="PF02873">
    <property type="entry name" value="MurB_C"/>
    <property type="match status" value="1"/>
</dbReference>
<keyword evidence="9 19" id="KW-0285">Flavoprotein</keyword>
<dbReference type="GO" id="GO:0071949">
    <property type="term" value="F:FAD binding"/>
    <property type="evidence" value="ECO:0007669"/>
    <property type="project" value="InterPro"/>
</dbReference>
<name>M5ULM6_9BACT</name>
<comment type="function">
    <text evidence="2 19">Cell wall formation.</text>
</comment>
<evidence type="ECO:0000256" key="13">
    <source>
        <dbReference type="ARBA" id="ARBA00022984"/>
    </source>
</evidence>
<dbReference type="SUPFAM" id="SSF56194">
    <property type="entry name" value="Uridine diphospho-N-Acetylenolpyruvylglucosamine reductase, MurB, C-terminal domain"/>
    <property type="match status" value="1"/>
</dbReference>
<keyword evidence="16 19" id="KW-0961">Cell wall biogenesis/degradation</keyword>
<evidence type="ECO:0000256" key="2">
    <source>
        <dbReference type="ARBA" id="ARBA00003921"/>
    </source>
</evidence>
<keyword evidence="12 19" id="KW-0133">Cell shape</keyword>
<keyword evidence="10 19" id="KW-0274">FAD</keyword>
<evidence type="ECO:0000256" key="19">
    <source>
        <dbReference type="HAMAP-Rule" id="MF_00037"/>
    </source>
</evidence>
<dbReference type="AlphaFoldDB" id="M5ULM6"/>
<dbReference type="InterPro" id="IPR003170">
    <property type="entry name" value="MurB"/>
</dbReference>
<evidence type="ECO:0000256" key="4">
    <source>
        <dbReference type="ARBA" id="ARBA00004752"/>
    </source>
</evidence>
<organism evidence="21 22">
    <name type="scientific">Rhodopirellula sallentina SM41</name>
    <dbReference type="NCBI Taxonomy" id="1263870"/>
    <lineage>
        <taxon>Bacteria</taxon>
        <taxon>Pseudomonadati</taxon>
        <taxon>Planctomycetota</taxon>
        <taxon>Planctomycetia</taxon>
        <taxon>Pirellulales</taxon>
        <taxon>Pirellulaceae</taxon>
        <taxon>Rhodopirellula</taxon>
    </lineage>
</organism>
<sequence length="322" mass="35336">MRSVLEKVARQNVGLSSFDAPLRDHSWWKIGGPADLLVQPTSSTELCLLIKCLREYEIPHLFIGDGSNLLFDDSGVRGAVVKLGRNLSSFQIKGRDVVAEAGVFVPKLVRCIGKSGLSGLEHAVGIPGTLGGLVLMNGGSLRQGIGSNVRRVHAINRAGEELQLDQKACEFAYRKSALQHSRLVITRVELSCVHGDAAEILDRMREILRNRRKKFPRRYPNCGSVFLSDPKNYSAFGPPGAIIEKCGFKGFQIGNAKIPEQHANFIVNLGNASSSDVLSIVHAVRNRVFEATGFLLNCEVRYVKTTGQQVPAHEHRCDLQIT</sequence>
<dbReference type="PROSITE" id="PS51387">
    <property type="entry name" value="FAD_PCMH"/>
    <property type="match status" value="1"/>
</dbReference>
<comment type="cofactor">
    <cofactor evidence="1 19">
        <name>FAD</name>
        <dbReference type="ChEBI" id="CHEBI:57692"/>
    </cofactor>
</comment>
<evidence type="ECO:0000256" key="17">
    <source>
        <dbReference type="ARBA" id="ARBA00031026"/>
    </source>
</evidence>
<feature type="active site" evidence="19">
    <location>
        <position position="174"/>
    </location>
</feature>
<comment type="caution">
    <text evidence="21">The sequence shown here is derived from an EMBL/GenBank/DDBJ whole genome shotgun (WGS) entry which is preliminary data.</text>
</comment>
<dbReference type="HAMAP" id="MF_00037">
    <property type="entry name" value="MurB"/>
    <property type="match status" value="1"/>
</dbReference>
<evidence type="ECO:0000256" key="6">
    <source>
        <dbReference type="ARBA" id="ARBA00015188"/>
    </source>
</evidence>
<keyword evidence="15 19" id="KW-0131">Cell cycle</keyword>
<evidence type="ECO:0000256" key="12">
    <source>
        <dbReference type="ARBA" id="ARBA00022960"/>
    </source>
</evidence>
<dbReference type="NCBIfam" id="NF010480">
    <property type="entry name" value="PRK13905.1"/>
    <property type="match status" value="1"/>
</dbReference>
<evidence type="ECO:0000256" key="10">
    <source>
        <dbReference type="ARBA" id="ARBA00022827"/>
    </source>
</evidence>
<dbReference type="GO" id="GO:0008360">
    <property type="term" value="P:regulation of cell shape"/>
    <property type="evidence" value="ECO:0007669"/>
    <property type="project" value="UniProtKB-KW"/>
</dbReference>
<gene>
    <name evidence="19" type="primary">murB</name>
    <name evidence="21" type="ORF">RSSM_01604</name>
</gene>
<dbReference type="GO" id="GO:0008762">
    <property type="term" value="F:UDP-N-acetylmuramate dehydrogenase activity"/>
    <property type="evidence" value="ECO:0007669"/>
    <property type="project" value="UniProtKB-UniRule"/>
</dbReference>
<evidence type="ECO:0000256" key="3">
    <source>
        <dbReference type="ARBA" id="ARBA00004496"/>
    </source>
</evidence>
<dbReference type="EC" id="1.3.1.98" evidence="5 19"/>
<dbReference type="InterPro" id="IPR036635">
    <property type="entry name" value="MurB_C_sf"/>
</dbReference>
<comment type="similarity">
    <text evidence="19">Belongs to the MurB family.</text>
</comment>
<evidence type="ECO:0000256" key="5">
    <source>
        <dbReference type="ARBA" id="ARBA00012518"/>
    </source>
</evidence>
<dbReference type="PATRIC" id="fig|1263870.3.peg.1715"/>
<dbReference type="SUPFAM" id="SSF56176">
    <property type="entry name" value="FAD-binding/transporter-associated domain-like"/>
    <property type="match status" value="1"/>
</dbReference>
<keyword evidence="13 19" id="KW-0573">Peptidoglycan synthesis</keyword>
<evidence type="ECO:0000256" key="16">
    <source>
        <dbReference type="ARBA" id="ARBA00023316"/>
    </source>
</evidence>
<evidence type="ECO:0000256" key="14">
    <source>
        <dbReference type="ARBA" id="ARBA00023002"/>
    </source>
</evidence>
<feature type="domain" description="FAD-binding PCMH-type" evidence="20">
    <location>
        <begin position="30"/>
        <end position="195"/>
    </location>
</feature>
<dbReference type="PANTHER" id="PTHR21071">
    <property type="entry name" value="UDP-N-ACETYLENOLPYRUVOYLGLUCOSAMINE REDUCTASE"/>
    <property type="match status" value="1"/>
</dbReference>
<proteinExistence type="inferred from homology"/>
<dbReference type="GO" id="GO:0071555">
    <property type="term" value="P:cell wall organization"/>
    <property type="evidence" value="ECO:0007669"/>
    <property type="project" value="UniProtKB-KW"/>
</dbReference>
<evidence type="ECO:0000256" key="9">
    <source>
        <dbReference type="ARBA" id="ARBA00022630"/>
    </source>
</evidence>
<reference evidence="21 22" key="1">
    <citation type="journal article" date="2013" name="Mar. Genomics">
        <title>Expression of sulfatases in Rhodopirellula baltica and the diversity of sulfatases in the genus Rhodopirellula.</title>
        <authorList>
            <person name="Wegner C.E."/>
            <person name="Richter-Heitmann T."/>
            <person name="Klindworth A."/>
            <person name="Klockow C."/>
            <person name="Richter M."/>
            <person name="Achstetter T."/>
            <person name="Glockner F.O."/>
            <person name="Harder J."/>
        </authorList>
    </citation>
    <scope>NUCLEOTIDE SEQUENCE [LARGE SCALE GENOMIC DNA]</scope>
    <source>
        <strain evidence="21 22">SM41</strain>
    </source>
</reference>
<dbReference type="InterPro" id="IPR016167">
    <property type="entry name" value="FAD-bd_PCMH_sub1"/>
</dbReference>
<evidence type="ECO:0000313" key="21">
    <source>
        <dbReference type="EMBL" id="EMI56923.1"/>
    </source>
</evidence>
<evidence type="ECO:0000256" key="18">
    <source>
        <dbReference type="ARBA" id="ARBA00048914"/>
    </source>
</evidence>
<dbReference type="InterPro" id="IPR006094">
    <property type="entry name" value="Oxid_FAD_bind_N"/>
</dbReference>
<evidence type="ECO:0000256" key="7">
    <source>
        <dbReference type="ARBA" id="ARBA00022490"/>
    </source>
</evidence>
<dbReference type="GO" id="GO:0005829">
    <property type="term" value="C:cytosol"/>
    <property type="evidence" value="ECO:0007669"/>
    <property type="project" value="TreeGrafter"/>
</dbReference>
<protein>
    <recommendedName>
        <fullName evidence="6 19">UDP-N-acetylenolpyruvoylglucosamine reductase</fullName>
        <ecNumber evidence="5 19">1.3.1.98</ecNumber>
    </recommendedName>
    <alternativeName>
        <fullName evidence="17 19">UDP-N-acetylmuramate dehydrogenase</fullName>
    </alternativeName>
</protein>
<comment type="catalytic activity">
    <reaction evidence="18 19">
        <text>UDP-N-acetyl-alpha-D-muramate + NADP(+) = UDP-N-acetyl-3-O-(1-carboxyvinyl)-alpha-D-glucosamine + NADPH + H(+)</text>
        <dbReference type="Rhea" id="RHEA:12248"/>
        <dbReference type="ChEBI" id="CHEBI:15378"/>
        <dbReference type="ChEBI" id="CHEBI:57783"/>
        <dbReference type="ChEBI" id="CHEBI:58349"/>
        <dbReference type="ChEBI" id="CHEBI:68483"/>
        <dbReference type="ChEBI" id="CHEBI:70757"/>
        <dbReference type="EC" id="1.3.1.98"/>
    </reaction>
</comment>
<dbReference type="OrthoDB" id="9804753at2"/>
<dbReference type="PANTHER" id="PTHR21071:SF4">
    <property type="entry name" value="UDP-N-ACETYLENOLPYRUVOYLGLUCOSAMINE REDUCTASE"/>
    <property type="match status" value="1"/>
</dbReference>
<dbReference type="Pfam" id="PF01565">
    <property type="entry name" value="FAD_binding_4"/>
    <property type="match status" value="1"/>
</dbReference>
<dbReference type="Gene3D" id="3.30.43.10">
    <property type="entry name" value="Uridine Diphospho-n-acetylenolpyruvylglucosamine Reductase, domain 2"/>
    <property type="match status" value="1"/>
</dbReference>
<keyword evidence="22" id="KW-1185">Reference proteome</keyword>
<evidence type="ECO:0000259" key="20">
    <source>
        <dbReference type="PROSITE" id="PS51387"/>
    </source>
</evidence>
<dbReference type="Gene3D" id="3.90.78.10">
    <property type="entry name" value="UDP-N-acetylenolpyruvoylglucosamine reductase, C-terminal domain"/>
    <property type="match status" value="1"/>
</dbReference>
<dbReference type="InterPro" id="IPR011601">
    <property type="entry name" value="MurB_C"/>
</dbReference>
<dbReference type="UniPathway" id="UPA00219"/>
<evidence type="ECO:0000256" key="15">
    <source>
        <dbReference type="ARBA" id="ARBA00023306"/>
    </source>
</evidence>
<dbReference type="GO" id="GO:0051301">
    <property type="term" value="P:cell division"/>
    <property type="evidence" value="ECO:0007669"/>
    <property type="project" value="UniProtKB-KW"/>
</dbReference>
<feature type="active site" description="Proton donor" evidence="19">
    <location>
        <position position="224"/>
    </location>
</feature>
<dbReference type="InterPro" id="IPR016166">
    <property type="entry name" value="FAD-bd_PCMH"/>
</dbReference>
<dbReference type="Proteomes" id="UP000011885">
    <property type="component" value="Unassembled WGS sequence"/>
</dbReference>
<feature type="active site" evidence="19">
    <location>
        <position position="299"/>
    </location>
</feature>
<dbReference type="InterPro" id="IPR016169">
    <property type="entry name" value="FAD-bd_PCMH_sub2"/>
</dbReference>
<comment type="subcellular location">
    <subcellularLocation>
        <location evidence="3 19">Cytoplasm</location>
    </subcellularLocation>
</comment>
<evidence type="ECO:0000256" key="8">
    <source>
        <dbReference type="ARBA" id="ARBA00022618"/>
    </source>
</evidence>
<accession>M5ULM6</accession>
<dbReference type="Gene3D" id="3.30.465.10">
    <property type="match status" value="1"/>
</dbReference>
<keyword evidence="7 19" id="KW-0963">Cytoplasm</keyword>
<keyword evidence="11 19" id="KW-0521">NADP</keyword>
<dbReference type="EMBL" id="ANOH01000117">
    <property type="protein sequence ID" value="EMI56923.1"/>
    <property type="molecule type" value="Genomic_DNA"/>
</dbReference>
<dbReference type="GO" id="GO:0009252">
    <property type="term" value="P:peptidoglycan biosynthetic process"/>
    <property type="evidence" value="ECO:0007669"/>
    <property type="project" value="UniProtKB-UniRule"/>
</dbReference>
<dbReference type="NCBIfam" id="TIGR00179">
    <property type="entry name" value="murB"/>
    <property type="match status" value="1"/>
</dbReference>
<evidence type="ECO:0000256" key="1">
    <source>
        <dbReference type="ARBA" id="ARBA00001974"/>
    </source>
</evidence>